<dbReference type="AlphaFoldDB" id="A0A165DKR9"/>
<dbReference type="Proteomes" id="UP000076871">
    <property type="component" value="Unassembled WGS sequence"/>
</dbReference>
<evidence type="ECO:0000313" key="3">
    <source>
        <dbReference type="Proteomes" id="UP000076871"/>
    </source>
</evidence>
<dbReference type="EMBL" id="KV427632">
    <property type="protein sequence ID" value="KZT05100.1"/>
    <property type="molecule type" value="Genomic_DNA"/>
</dbReference>
<accession>A0A165DKR9</accession>
<feature type="compositionally biased region" description="Basic and acidic residues" evidence="1">
    <location>
        <begin position="248"/>
        <end position="260"/>
    </location>
</feature>
<dbReference type="InParanoid" id="A0A165DKR9"/>
<proteinExistence type="predicted"/>
<name>A0A165DKR9_9APHY</name>
<feature type="region of interest" description="Disordered" evidence="1">
    <location>
        <begin position="199"/>
        <end position="223"/>
    </location>
</feature>
<dbReference type="RefSeq" id="XP_040762840.1">
    <property type="nucleotide sequence ID" value="XM_040912759.1"/>
</dbReference>
<dbReference type="GeneID" id="63829787"/>
<evidence type="ECO:0000313" key="2">
    <source>
        <dbReference type="EMBL" id="KZT05100.1"/>
    </source>
</evidence>
<sequence>MHRYCCHIPPFTQPAAESLKPGLAWLTRSGTGKIQNLGKSEHDPEEDVRACVGLMEKTENGPGFGEFKIDTESIFERIARSRGEKRRPPSAAKTDSEVLEGLIGARPSHHFAFGRFTGLANALGSNSDSTPPTFPPESPSAHIDEVLATLDNHLSTVHPRRMVELNARNAAFESALEQGKIPEYLDKEMWGMSEDARALQEETEKSMQGHSTSDAPPSSLTSLSLLKEQTRLLEQAIAQAALAAQAQAEKEAALEKKDEGSDFEEEEEEEEAC</sequence>
<dbReference type="OrthoDB" id="206335at2759"/>
<gene>
    <name evidence="2" type="ORF">LAESUDRAFT_760549</name>
</gene>
<feature type="compositionally biased region" description="Low complexity" evidence="1">
    <location>
        <begin position="211"/>
        <end position="223"/>
    </location>
</feature>
<reference evidence="2 3" key="1">
    <citation type="journal article" date="2016" name="Mol. Biol. Evol.">
        <title>Comparative Genomics of Early-Diverging Mushroom-Forming Fungi Provides Insights into the Origins of Lignocellulose Decay Capabilities.</title>
        <authorList>
            <person name="Nagy L.G."/>
            <person name="Riley R."/>
            <person name="Tritt A."/>
            <person name="Adam C."/>
            <person name="Daum C."/>
            <person name="Floudas D."/>
            <person name="Sun H."/>
            <person name="Yadav J.S."/>
            <person name="Pangilinan J."/>
            <person name="Larsson K.H."/>
            <person name="Matsuura K."/>
            <person name="Barry K."/>
            <person name="Labutti K."/>
            <person name="Kuo R."/>
            <person name="Ohm R.A."/>
            <person name="Bhattacharya S.S."/>
            <person name="Shirouzu T."/>
            <person name="Yoshinaga Y."/>
            <person name="Martin F.M."/>
            <person name="Grigoriev I.V."/>
            <person name="Hibbett D.S."/>
        </authorList>
    </citation>
    <scope>NUCLEOTIDE SEQUENCE [LARGE SCALE GENOMIC DNA]</scope>
    <source>
        <strain evidence="2 3">93-53</strain>
    </source>
</reference>
<organism evidence="2 3">
    <name type="scientific">Laetiporus sulphureus 93-53</name>
    <dbReference type="NCBI Taxonomy" id="1314785"/>
    <lineage>
        <taxon>Eukaryota</taxon>
        <taxon>Fungi</taxon>
        <taxon>Dikarya</taxon>
        <taxon>Basidiomycota</taxon>
        <taxon>Agaricomycotina</taxon>
        <taxon>Agaricomycetes</taxon>
        <taxon>Polyporales</taxon>
        <taxon>Laetiporus</taxon>
    </lineage>
</organism>
<evidence type="ECO:0000256" key="1">
    <source>
        <dbReference type="SAM" id="MobiDB-lite"/>
    </source>
</evidence>
<protein>
    <submittedName>
        <fullName evidence="2">Uncharacterized protein</fullName>
    </submittedName>
</protein>
<dbReference type="STRING" id="1314785.A0A165DKR9"/>
<feature type="compositionally biased region" description="Acidic residues" evidence="1">
    <location>
        <begin position="261"/>
        <end position="273"/>
    </location>
</feature>
<keyword evidence="3" id="KW-1185">Reference proteome</keyword>
<feature type="region of interest" description="Disordered" evidence="1">
    <location>
        <begin position="243"/>
        <end position="273"/>
    </location>
</feature>